<accession>A0A6J7FRY4</accession>
<feature type="domain" description="DUF2520" evidence="2">
    <location>
        <begin position="147"/>
        <end position="270"/>
    </location>
</feature>
<evidence type="ECO:0000259" key="2">
    <source>
        <dbReference type="Pfam" id="PF10728"/>
    </source>
</evidence>
<organism evidence="5">
    <name type="scientific">freshwater metagenome</name>
    <dbReference type="NCBI Taxonomy" id="449393"/>
    <lineage>
        <taxon>unclassified sequences</taxon>
        <taxon>metagenomes</taxon>
        <taxon>ecological metagenomes</taxon>
    </lineage>
</organism>
<proteinExistence type="predicted"/>
<dbReference type="EMBL" id="CAEZZQ010000020">
    <property type="protein sequence ID" value="CAB4768827.1"/>
    <property type="molecule type" value="Genomic_DNA"/>
</dbReference>
<dbReference type="PANTHER" id="PTHR40459:SF1">
    <property type="entry name" value="CONSERVED HYPOTHETICAL ALANINE AND LEUCINE RICH PROTEIN"/>
    <property type="match status" value="1"/>
</dbReference>
<protein>
    <submittedName>
        <fullName evidence="5">Unannotated protein</fullName>
    </submittedName>
</protein>
<reference evidence="5" key="1">
    <citation type="submission" date="2020-05" db="EMBL/GenBank/DDBJ databases">
        <authorList>
            <person name="Chiriac C."/>
            <person name="Salcher M."/>
            <person name="Ghai R."/>
            <person name="Kavagutti S V."/>
        </authorList>
    </citation>
    <scope>NUCLEOTIDE SEQUENCE</scope>
</reference>
<evidence type="ECO:0000313" key="6">
    <source>
        <dbReference type="EMBL" id="CAB5052429.1"/>
    </source>
</evidence>
<dbReference type="Pfam" id="PF10728">
    <property type="entry name" value="DUF2520"/>
    <property type="match status" value="1"/>
</dbReference>
<evidence type="ECO:0000313" key="3">
    <source>
        <dbReference type="EMBL" id="CAB4705705.1"/>
    </source>
</evidence>
<evidence type="ECO:0000313" key="5">
    <source>
        <dbReference type="EMBL" id="CAB4898257.1"/>
    </source>
</evidence>
<dbReference type="Gene3D" id="3.40.50.720">
    <property type="entry name" value="NAD(P)-binding Rossmann-like Domain"/>
    <property type="match status" value="1"/>
</dbReference>
<dbReference type="InterPro" id="IPR019665">
    <property type="entry name" value="OxRdtase/DH_put_Rossmann_dom"/>
</dbReference>
<sequence>MSMSAGQVDTARLRVGLIGAGRVGAPFAAALAAAGHVVVGIHAVSNASKDRAELLLPGVPILSADEVARTCDLLLLTPPDDALAELAHGLHTTGALQAGQILVHTAGRFGAGIFNDVLSSNILPLAIHPIMTFSGTSVDLKRMQGAFFGVTAPTQLLPIAQALVIEMGGEPITIAEEDRATYHLALAWSTNFITSIVAQGADLLKSIGIRETEALLHPLLDAAVDNVLRRGDQALTGPIARGDVGSVAAHIETIKREHPELLQPYRVLGRLTAERALASGMLTADRATSLLALLGDAS</sequence>
<dbReference type="Pfam" id="PF10727">
    <property type="entry name" value="Rossmann-like"/>
    <property type="match status" value="1"/>
</dbReference>
<dbReference type="EMBL" id="CAEZXW010000049">
    <property type="protein sequence ID" value="CAB4705705.1"/>
    <property type="molecule type" value="Genomic_DNA"/>
</dbReference>
<dbReference type="Gene3D" id="1.10.1040.20">
    <property type="entry name" value="ProC-like, C-terminal domain"/>
    <property type="match status" value="1"/>
</dbReference>
<dbReference type="SUPFAM" id="SSF48179">
    <property type="entry name" value="6-phosphogluconate dehydrogenase C-terminal domain-like"/>
    <property type="match status" value="1"/>
</dbReference>
<feature type="domain" description="Putative oxidoreductase/dehydrogenase Rossmann-like" evidence="1">
    <location>
        <begin position="5"/>
        <end position="129"/>
    </location>
</feature>
<name>A0A6J7FRY4_9ZZZZ</name>
<dbReference type="SUPFAM" id="SSF51735">
    <property type="entry name" value="NAD(P)-binding Rossmann-fold domains"/>
    <property type="match status" value="1"/>
</dbReference>
<gene>
    <name evidence="3" type="ORF">UFOPK2593_00872</name>
    <name evidence="4" type="ORF">UFOPK2894_00462</name>
    <name evidence="5" type="ORF">UFOPK3492_00803</name>
    <name evidence="6" type="ORF">UFOPK4295_01087</name>
</gene>
<evidence type="ECO:0000259" key="1">
    <source>
        <dbReference type="Pfam" id="PF10727"/>
    </source>
</evidence>
<dbReference type="InterPro" id="IPR037108">
    <property type="entry name" value="TM1727-like_C_sf"/>
</dbReference>
<dbReference type="PANTHER" id="PTHR40459">
    <property type="entry name" value="CONSERVED HYPOTHETICAL ALANINE AND LEUCINE RICH PROTEIN"/>
    <property type="match status" value="1"/>
</dbReference>
<evidence type="ECO:0000313" key="4">
    <source>
        <dbReference type="EMBL" id="CAB4768827.1"/>
    </source>
</evidence>
<dbReference type="InterPro" id="IPR008927">
    <property type="entry name" value="6-PGluconate_DH-like_C_sf"/>
</dbReference>
<dbReference type="InterPro" id="IPR018931">
    <property type="entry name" value="DUF2520"/>
</dbReference>
<dbReference type="InterPro" id="IPR036291">
    <property type="entry name" value="NAD(P)-bd_dom_sf"/>
</dbReference>
<dbReference type="AlphaFoldDB" id="A0A6J7FRY4"/>
<dbReference type="EMBL" id="CAFBMD010000054">
    <property type="protein sequence ID" value="CAB4898257.1"/>
    <property type="molecule type" value="Genomic_DNA"/>
</dbReference>
<dbReference type="EMBL" id="CAFBQF010000058">
    <property type="protein sequence ID" value="CAB5052429.1"/>
    <property type="molecule type" value="Genomic_DNA"/>
</dbReference>